<sequence>MILFSDRLHFSIGFLRLSDSVATIWRLMASVLREQKLLPKTFEVSQMWGHNSDVQSETYLRLNCDEVESLIEARNLKGFMVCSGSGSRSSELDFWIPRSPSNSPIKLSCTVGAKAKAPDDWSPLIERVMVEFETIGAWQWRRRYAYWQADSLLDDRYHRLWGDVPPDSVTWTEPKSHLMGEDKVRIDISKNPGRSKELDGGATFYPTAEMWLGPHFWQYAKCTKEEALAADFFIEKRDTPHYLYLKCWPEPFTRPDGEQGRMQQRLWKLFFHEDCEWPPGSGTICDEPMYGPPELMPGYKQNKST</sequence>
<name>A0A840VJM3_9BACT</name>
<dbReference type="AlphaFoldDB" id="A0A840VJM3"/>
<evidence type="ECO:0000313" key="2">
    <source>
        <dbReference type="Proteomes" id="UP000557717"/>
    </source>
</evidence>
<evidence type="ECO:0000313" key="1">
    <source>
        <dbReference type="EMBL" id="MBB5353989.1"/>
    </source>
</evidence>
<protein>
    <submittedName>
        <fullName evidence="1">Uncharacterized protein</fullName>
    </submittedName>
</protein>
<reference evidence="1 2" key="1">
    <citation type="submission" date="2020-08" db="EMBL/GenBank/DDBJ databases">
        <title>Genomic Encyclopedia of Type Strains, Phase IV (KMG-IV): sequencing the most valuable type-strain genomes for metagenomic binning, comparative biology and taxonomic classification.</title>
        <authorList>
            <person name="Goeker M."/>
        </authorList>
    </citation>
    <scope>NUCLEOTIDE SEQUENCE [LARGE SCALE GENOMIC DNA]</scope>
    <source>
        <strain evidence="1 2">YC6886</strain>
    </source>
</reference>
<dbReference type="Proteomes" id="UP000557717">
    <property type="component" value="Unassembled WGS sequence"/>
</dbReference>
<comment type="caution">
    <text evidence="1">The sequence shown here is derived from an EMBL/GenBank/DDBJ whole genome shotgun (WGS) entry which is preliminary data.</text>
</comment>
<gene>
    <name evidence="1" type="ORF">HNR46_004261</name>
</gene>
<accession>A0A840VJM3</accession>
<dbReference type="EMBL" id="JACHFD010000061">
    <property type="protein sequence ID" value="MBB5353989.1"/>
    <property type="molecule type" value="Genomic_DNA"/>
</dbReference>
<proteinExistence type="predicted"/>
<keyword evidence="2" id="KW-1185">Reference proteome</keyword>
<organism evidence="1 2">
    <name type="scientific">Haloferula luteola</name>
    <dbReference type="NCBI Taxonomy" id="595692"/>
    <lineage>
        <taxon>Bacteria</taxon>
        <taxon>Pseudomonadati</taxon>
        <taxon>Verrucomicrobiota</taxon>
        <taxon>Verrucomicrobiia</taxon>
        <taxon>Verrucomicrobiales</taxon>
        <taxon>Verrucomicrobiaceae</taxon>
        <taxon>Haloferula</taxon>
    </lineage>
</organism>
<dbReference type="RefSeq" id="WP_184022529.1">
    <property type="nucleotide sequence ID" value="NZ_JACHFD010000061.1"/>
</dbReference>